<dbReference type="PANTHER" id="PTHR11804:SF84">
    <property type="entry name" value="SACCHAROLYSIN"/>
    <property type="match status" value="1"/>
</dbReference>
<dbReference type="KEGG" id="tsu:Tresu_0909"/>
<dbReference type="PANTHER" id="PTHR11804">
    <property type="entry name" value="PROTEASE M3 THIMET OLIGOPEPTIDASE-RELATED"/>
    <property type="match status" value="1"/>
</dbReference>
<evidence type="ECO:0000259" key="7">
    <source>
        <dbReference type="Pfam" id="PF01432"/>
    </source>
</evidence>
<name>F2NRL5_TRES6</name>
<dbReference type="RefSeq" id="WP_013701126.1">
    <property type="nucleotide sequence ID" value="NC_015385.1"/>
</dbReference>
<comment type="function">
    <text evidence="6">Has oligopeptidase activity and degrades a variety of small bioactive peptides.</text>
</comment>
<proteinExistence type="inferred from homology"/>
<dbReference type="InterPro" id="IPR001567">
    <property type="entry name" value="Pept_M3A_M3B_dom"/>
</dbReference>
<evidence type="ECO:0000256" key="3">
    <source>
        <dbReference type="ARBA" id="ARBA00022801"/>
    </source>
</evidence>
<dbReference type="OrthoDB" id="9766487at2"/>
<evidence type="ECO:0000256" key="1">
    <source>
        <dbReference type="ARBA" id="ARBA00022670"/>
    </source>
</evidence>
<dbReference type="EMBL" id="CP002631">
    <property type="protein sequence ID" value="AEB13833.1"/>
    <property type="molecule type" value="Genomic_DNA"/>
</dbReference>
<evidence type="ECO:0000256" key="2">
    <source>
        <dbReference type="ARBA" id="ARBA00022723"/>
    </source>
</evidence>
<comment type="cofactor">
    <cofactor evidence="6">
        <name>Zn(2+)</name>
        <dbReference type="ChEBI" id="CHEBI:29105"/>
    </cofactor>
    <text evidence="6">Binds 1 zinc ion.</text>
</comment>
<reference evidence="10" key="2">
    <citation type="submission" date="2011-04" db="EMBL/GenBank/DDBJ databases">
        <title>The complete genome of chromosome of Treponema succinifaciens DSM 2489.</title>
        <authorList>
            <person name="Lucas S."/>
            <person name="Copeland A."/>
            <person name="Lapidus A."/>
            <person name="Bruce D."/>
            <person name="Goodwin L."/>
            <person name="Pitluck S."/>
            <person name="Peters L."/>
            <person name="Kyrpides N."/>
            <person name="Mavromatis K."/>
            <person name="Ivanova N."/>
            <person name="Ovchinnikova G."/>
            <person name="Teshima H."/>
            <person name="Detter J.C."/>
            <person name="Tapia R."/>
            <person name="Han C."/>
            <person name="Land M."/>
            <person name="Hauser L."/>
            <person name="Markowitz V."/>
            <person name="Cheng J.-F."/>
            <person name="Hugenholtz P."/>
            <person name="Woyke T."/>
            <person name="Wu D."/>
            <person name="Gronow S."/>
            <person name="Wellnitz S."/>
            <person name="Brambilla E."/>
            <person name="Klenk H.-P."/>
            <person name="Eisen J.A."/>
        </authorList>
    </citation>
    <scope>NUCLEOTIDE SEQUENCE [LARGE SCALE GENOMIC DNA]</scope>
    <source>
        <strain evidence="10">ATCC 33096 / DSM 2489 / 6091</strain>
    </source>
</reference>
<dbReference type="CDD" id="cd09608">
    <property type="entry name" value="M3B_PepF"/>
    <property type="match status" value="1"/>
</dbReference>
<dbReference type="eggNOG" id="COG1164">
    <property type="taxonomic scope" value="Bacteria"/>
</dbReference>
<evidence type="ECO:0000256" key="6">
    <source>
        <dbReference type="RuleBase" id="RU368091"/>
    </source>
</evidence>
<dbReference type="Gene3D" id="1.10.1370.20">
    <property type="entry name" value="Oligoendopeptidase f, C-terminal domain"/>
    <property type="match status" value="1"/>
</dbReference>
<feature type="domain" description="Peptidase M3A/M3B catalytic" evidence="7">
    <location>
        <begin position="206"/>
        <end position="585"/>
    </location>
</feature>
<dbReference type="InterPro" id="IPR045090">
    <property type="entry name" value="Pept_M3A_M3B"/>
</dbReference>
<dbReference type="GeneID" id="302998076"/>
<dbReference type="NCBIfam" id="TIGR00181">
    <property type="entry name" value="pepF"/>
    <property type="match status" value="1"/>
</dbReference>
<dbReference type="GO" id="GO:0006518">
    <property type="term" value="P:peptide metabolic process"/>
    <property type="evidence" value="ECO:0007669"/>
    <property type="project" value="TreeGrafter"/>
</dbReference>
<dbReference type="GO" id="GO:0046872">
    <property type="term" value="F:metal ion binding"/>
    <property type="evidence" value="ECO:0007669"/>
    <property type="project" value="UniProtKB-UniRule"/>
</dbReference>
<dbReference type="STRING" id="869209.Tresu_0909"/>
<dbReference type="Pfam" id="PF01432">
    <property type="entry name" value="Peptidase_M3"/>
    <property type="match status" value="1"/>
</dbReference>
<dbReference type="Pfam" id="PF08439">
    <property type="entry name" value="Peptidase_M3_N"/>
    <property type="match status" value="1"/>
</dbReference>
<protein>
    <recommendedName>
        <fullName evidence="6">Oligopeptidase F</fullName>
        <ecNumber evidence="6">3.4.24.-</ecNumber>
    </recommendedName>
</protein>
<accession>F2NRL5</accession>
<dbReference type="SUPFAM" id="SSF55486">
    <property type="entry name" value="Metalloproteases ('zincins'), catalytic domain"/>
    <property type="match status" value="1"/>
</dbReference>
<evidence type="ECO:0000313" key="9">
    <source>
        <dbReference type="EMBL" id="AEB13833.1"/>
    </source>
</evidence>
<sequence>MKDETIPLRKDIPAEYKWDLTQLYKTDEEWEADLKKIPSLVKNFSSFKGRLSESSSIFLEALKADEALDRQIEKVYHYASLNNEADQGDSAAQEKYSRVMMAYTAACSETSFFTPELLAIPDEKINSWIEHPEFKDYKIYIQKALHAKPHILSEKEERIMALQSESGQTASNVFSLLNDVDMNFGTVEVEGKQLPLTHSTWSDFEENQDRKIRKEAYEKFYGAFESHANTLAALYSGSVKNDIFHARARGYNSSLEAALYGDKVPVSVYKNLIETVHKNLDTLHRYYKIRKKVLGVEELRHYDVYVPLVKSIKSKISYDESVEIVRNALAVLGSEYTDTLCGGLKGGWVDRFENKGKNSGAFSSGCYEGYPYILLNYKDTSLRDVYTMAHEGGHSMHSWYSVRNNPFMSYEYTIFEAEVASTFNEELVFEYLLKNAKDHEMKKYLLSMRANDILATLHRQTMFAEFELKCHEAVENNEPLSTEAIRSIYRKLLEQYFGPAMKFEKSSDMEGLRIPHFYNAFYVYKYSTGISAALALAKRVVNGGKQEHEDYFKFLKSGGSRYPIESLKVAGVNMESTEPVQAALDTFKDLVDQLEEELL</sequence>
<evidence type="ECO:0000259" key="8">
    <source>
        <dbReference type="Pfam" id="PF08439"/>
    </source>
</evidence>
<comment type="similarity">
    <text evidence="6">Belongs to the peptidase M3B family.</text>
</comment>
<keyword evidence="10" id="KW-1185">Reference proteome</keyword>
<evidence type="ECO:0000256" key="5">
    <source>
        <dbReference type="ARBA" id="ARBA00023049"/>
    </source>
</evidence>
<feature type="domain" description="Oligopeptidase F N-terminal" evidence="8">
    <location>
        <begin position="116"/>
        <end position="184"/>
    </location>
</feature>
<dbReference type="InterPro" id="IPR042088">
    <property type="entry name" value="OligoPept_F_C"/>
</dbReference>
<dbReference type="GO" id="GO:0004222">
    <property type="term" value="F:metalloendopeptidase activity"/>
    <property type="evidence" value="ECO:0007669"/>
    <property type="project" value="UniProtKB-UniRule"/>
</dbReference>
<keyword evidence="5 6" id="KW-0482">Metalloprotease</keyword>
<organism evidence="9 10">
    <name type="scientific">Treponema succinifaciens (strain ATCC 33096 / DSM 2489 / 6091)</name>
    <dbReference type="NCBI Taxonomy" id="869209"/>
    <lineage>
        <taxon>Bacteria</taxon>
        <taxon>Pseudomonadati</taxon>
        <taxon>Spirochaetota</taxon>
        <taxon>Spirochaetia</taxon>
        <taxon>Spirochaetales</taxon>
        <taxon>Treponemataceae</taxon>
        <taxon>Treponema</taxon>
    </lineage>
</organism>
<keyword evidence="2 6" id="KW-0479">Metal-binding</keyword>
<dbReference type="HOGENOM" id="CLU_021290_2_0_12"/>
<dbReference type="Gene3D" id="1.10.287.830">
    <property type="entry name" value="putative peptidase helix hairpin domain like"/>
    <property type="match status" value="1"/>
</dbReference>
<keyword evidence="3 6" id="KW-0378">Hydrolase</keyword>
<gene>
    <name evidence="9" type="ordered locus">Tresu_0909</name>
</gene>
<reference evidence="9 10" key="1">
    <citation type="journal article" date="2011" name="Stand. Genomic Sci.">
        <title>Complete genome sequence of Treponema succinifaciens type strain (6091).</title>
        <authorList>
            <person name="Han C."/>
            <person name="Gronow S."/>
            <person name="Teshima H."/>
            <person name="Lapidus A."/>
            <person name="Nolan M."/>
            <person name="Lucas S."/>
            <person name="Hammon N."/>
            <person name="Deshpande S."/>
            <person name="Cheng J.F."/>
            <person name="Zeytun A."/>
            <person name="Tapia R."/>
            <person name="Goodwin L."/>
            <person name="Pitluck S."/>
            <person name="Liolios K."/>
            <person name="Pagani I."/>
            <person name="Ivanova N."/>
            <person name="Mavromatis K."/>
            <person name="Mikhailova N."/>
            <person name="Huntemann M."/>
            <person name="Pati A."/>
            <person name="Chen A."/>
            <person name="Palaniappan K."/>
            <person name="Land M."/>
            <person name="Hauser L."/>
            <person name="Brambilla E.M."/>
            <person name="Rohde M."/>
            <person name="Goker M."/>
            <person name="Woyke T."/>
            <person name="Bristow J."/>
            <person name="Eisen J.A."/>
            <person name="Markowitz V."/>
            <person name="Hugenholtz P."/>
            <person name="Kyrpides N.C."/>
            <person name="Klenk H.P."/>
            <person name="Detter J.C."/>
        </authorList>
    </citation>
    <scope>NUCLEOTIDE SEQUENCE [LARGE SCALE GENOMIC DNA]</scope>
    <source>
        <strain evidence="10">ATCC 33096 / DSM 2489 / 6091</strain>
    </source>
</reference>
<keyword evidence="4 6" id="KW-0862">Zinc</keyword>
<dbReference type="GO" id="GO:0006508">
    <property type="term" value="P:proteolysis"/>
    <property type="evidence" value="ECO:0007669"/>
    <property type="project" value="UniProtKB-KW"/>
</dbReference>
<dbReference type="AlphaFoldDB" id="F2NRL5"/>
<keyword evidence="1 6" id="KW-0645">Protease</keyword>
<dbReference type="Proteomes" id="UP000006852">
    <property type="component" value="Chromosome"/>
</dbReference>
<evidence type="ECO:0000256" key="4">
    <source>
        <dbReference type="ARBA" id="ARBA00022833"/>
    </source>
</evidence>
<evidence type="ECO:0000313" key="10">
    <source>
        <dbReference type="Proteomes" id="UP000006852"/>
    </source>
</evidence>
<dbReference type="InterPro" id="IPR013647">
    <property type="entry name" value="OligopepF_N_dom"/>
</dbReference>
<dbReference type="InterPro" id="IPR004438">
    <property type="entry name" value="Peptidase_M3B"/>
</dbReference>
<dbReference type="Gene3D" id="1.20.140.70">
    <property type="entry name" value="Oligopeptidase f, N-terminal domain"/>
    <property type="match status" value="1"/>
</dbReference>
<dbReference type="EC" id="3.4.24.-" evidence="6"/>